<gene>
    <name evidence="1" type="ORF">WBA_LOCUS8136</name>
</gene>
<protein>
    <recommendedName>
        <fullName evidence="3">FAST kinase leucine-rich domain-containing protein</fullName>
    </recommendedName>
</protein>
<dbReference type="OMA" id="RLICNAF"/>
<evidence type="ECO:0008006" key="3">
    <source>
        <dbReference type="Google" id="ProtNLM"/>
    </source>
</evidence>
<reference evidence="1 2" key="1">
    <citation type="submission" date="2018-11" db="EMBL/GenBank/DDBJ databases">
        <authorList>
            <consortium name="Pathogen Informatics"/>
        </authorList>
    </citation>
    <scope>NUCLEOTIDE SEQUENCE [LARGE SCALE GENOMIC DNA]</scope>
</reference>
<dbReference type="AlphaFoldDB" id="A0A3P7DX78"/>
<organism evidence="1 2">
    <name type="scientific">Wuchereria bancrofti</name>
    <dbReference type="NCBI Taxonomy" id="6293"/>
    <lineage>
        <taxon>Eukaryota</taxon>
        <taxon>Metazoa</taxon>
        <taxon>Ecdysozoa</taxon>
        <taxon>Nematoda</taxon>
        <taxon>Chromadorea</taxon>
        <taxon>Rhabditida</taxon>
        <taxon>Spirurina</taxon>
        <taxon>Spiruromorpha</taxon>
        <taxon>Filarioidea</taxon>
        <taxon>Onchocercidae</taxon>
        <taxon>Wuchereria</taxon>
    </lineage>
</organism>
<evidence type="ECO:0000313" key="1">
    <source>
        <dbReference type="EMBL" id="VDM14750.1"/>
    </source>
</evidence>
<evidence type="ECO:0000313" key="2">
    <source>
        <dbReference type="Proteomes" id="UP000270924"/>
    </source>
</evidence>
<sequence length="371" mass="41775">MALSRFSLLFLRRALNVRISGAQWQKIRLTNIVKKRFYSTEVAPNVSACGLDLLITNLTQERSVKEAEISTVTSVEGLRKVCAKLEGPISGEISVRILTRFAELANESVSIQKAAAYLKKGLLAEMNRSLKNNELNMNSTLEAMCALVILELTEESVFETLVDVLKQQFSTNVFSVSVSPLVRLAALVSSKKIRLPEDLFYQVREWLQLKASEITEPKDIVSVIVCWSKSDNWFNIFVEKAKSCISSMSSNELIGMMSSLANSSSRPPYVLRLICNAFEQRKKDLAVDQLMLLAQSAAKLRFMDNRLRQIIADGTFANISRFTKWSQINTVVNSMTKLHIGNLRTWNAIAAWINNNQMLVLNLWSNLKLSV</sequence>
<keyword evidence="2" id="KW-1185">Reference proteome</keyword>
<dbReference type="EMBL" id="UYWW01006452">
    <property type="protein sequence ID" value="VDM14750.1"/>
    <property type="molecule type" value="Genomic_DNA"/>
</dbReference>
<dbReference type="OrthoDB" id="5877528at2759"/>
<proteinExistence type="predicted"/>
<dbReference type="Proteomes" id="UP000270924">
    <property type="component" value="Unassembled WGS sequence"/>
</dbReference>
<name>A0A3P7DX78_WUCBA</name>
<dbReference type="InParanoid" id="A0A3P7DX78"/>
<accession>A0A3P7DX78</accession>